<dbReference type="RefSeq" id="WP_377831966.1">
    <property type="nucleotide sequence ID" value="NZ_JBHRSK010000004.1"/>
</dbReference>
<reference evidence="2" key="1">
    <citation type="journal article" date="2019" name="Int. J. Syst. Evol. Microbiol.">
        <title>The Global Catalogue of Microorganisms (GCM) 10K type strain sequencing project: providing services to taxonomists for standard genome sequencing and annotation.</title>
        <authorList>
            <consortium name="The Broad Institute Genomics Platform"/>
            <consortium name="The Broad Institute Genome Sequencing Center for Infectious Disease"/>
            <person name="Wu L."/>
            <person name="Ma J."/>
        </authorList>
    </citation>
    <scope>NUCLEOTIDE SEQUENCE [LARGE SCALE GENOMIC DNA]</scope>
    <source>
        <strain evidence="2">KCTC 62192</strain>
    </source>
</reference>
<name>A0ABV7AEJ2_9RHOB</name>
<keyword evidence="2" id="KW-1185">Reference proteome</keyword>
<gene>
    <name evidence="1" type="ORF">ACFOES_04415</name>
</gene>
<evidence type="ECO:0008006" key="3">
    <source>
        <dbReference type="Google" id="ProtNLM"/>
    </source>
</evidence>
<comment type="caution">
    <text evidence="1">The sequence shown here is derived from an EMBL/GenBank/DDBJ whole genome shotgun (WGS) entry which is preliminary data.</text>
</comment>
<proteinExistence type="predicted"/>
<accession>A0ABV7AEJ2</accession>
<organism evidence="1 2">
    <name type="scientific">Acidimangrovimonas pyrenivorans</name>
    <dbReference type="NCBI Taxonomy" id="2030798"/>
    <lineage>
        <taxon>Bacteria</taxon>
        <taxon>Pseudomonadati</taxon>
        <taxon>Pseudomonadota</taxon>
        <taxon>Alphaproteobacteria</taxon>
        <taxon>Rhodobacterales</taxon>
        <taxon>Paracoccaceae</taxon>
        <taxon>Acidimangrovimonas</taxon>
    </lineage>
</organism>
<sequence>MSNHLGLVCPNCGSDNIGIITTIEIPLLDGEFTVDPTNVVIDPVEEQFADCYECKHSVLAVQLVREDDYEEE</sequence>
<evidence type="ECO:0000313" key="2">
    <source>
        <dbReference type="Proteomes" id="UP001595443"/>
    </source>
</evidence>
<evidence type="ECO:0000313" key="1">
    <source>
        <dbReference type="EMBL" id="MFC2967330.1"/>
    </source>
</evidence>
<dbReference type="EMBL" id="JBHRSK010000004">
    <property type="protein sequence ID" value="MFC2967330.1"/>
    <property type="molecule type" value="Genomic_DNA"/>
</dbReference>
<protein>
    <recommendedName>
        <fullName evidence="3">CpXC domain-containing protein</fullName>
    </recommendedName>
</protein>
<dbReference type="Proteomes" id="UP001595443">
    <property type="component" value="Unassembled WGS sequence"/>
</dbReference>